<organism evidence="1 2">
    <name type="scientific">Porites lobata</name>
    <dbReference type="NCBI Taxonomy" id="104759"/>
    <lineage>
        <taxon>Eukaryota</taxon>
        <taxon>Metazoa</taxon>
        <taxon>Cnidaria</taxon>
        <taxon>Anthozoa</taxon>
        <taxon>Hexacorallia</taxon>
        <taxon>Scleractinia</taxon>
        <taxon>Fungiina</taxon>
        <taxon>Poritidae</taxon>
        <taxon>Porites</taxon>
    </lineage>
</organism>
<name>A0ABN8P0V8_9CNID</name>
<evidence type="ECO:0000313" key="1">
    <source>
        <dbReference type="EMBL" id="CAH3125828.1"/>
    </source>
</evidence>
<keyword evidence="2" id="KW-1185">Reference proteome</keyword>
<protein>
    <submittedName>
        <fullName evidence="1">Uncharacterized protein</fullName>
    </submittedName>
</protein>
<accession>A0ABN8P0V8</accession>
<dbReference type="Proteomes" id="UP001159405">
    <property type="component" value="Unassembled WGS sequence"/>
</dbReference>
<reference evidence="1 2" key="1">
    <citation type="submission" date="2022-05" db="EMBL/GenBank/DDBJ databases">
        <authorList>
            <consortium name="Genoscope - CEA"/>
            <person name="William W."/>
        </authorList>
    </citation>
    <scope>NUCLEOTIDE SEQUENCE [LARGE SCALE GENOMIC DNA]</scope>
</reference>
<comment type="caution">
    <text evidence="1">The sequence shown here is derived from an EMBL/GenBank/DDBJ whole genome shotgun (WGS) entry which is preliminary data.</text>
</comment>
<dbReference type="EMBL" id="CALNXK010000041">
    <property type="protein sequence ID" value="CAH3125828.1"/>
    <property type="molecule type" value="Genomic_DNA"/>
</dbReference>
<evidence type="ECO:0000313" key="2">
    <source>
        <dbReference type="Proteomes" id="UP001159405"/>
    </source>
</evidence>
<proteinExistence type="predicted"/>
<sequence length="79" mass="9271">MIILRRFLLRFLCRQPVIPLFLLVAGVLYMSSTWSYSGCLFRENISRQPMKETGEVKAMDKMDKLEESVLVNTTQKRSR</sequence>
<gene>
    <name evidence="1" type="ORF">PLOB_00032027</name>
</gene>